<sequence length="100" mass="11066">MGRKACRYLRLNPSVKLQKVIVATELPFAALAARSSTNGNKAQNADFAKFVCRRLLALGTIKICRSREADYYLKLCVPIVPGFAKNKTSLSRSKKDMSVS</sequence>
<evidence type="ECO:0000313" key="1">
    <source>
        <dbReference type="EMBL" id="CUK10563.1"/>
    </source>
</evidence>
<name>A0A0P1IFS4_9RHOB</name>
<organism evidence="1 2">
    <name type="scientific">Ruegeria denitrificans</name>
    <dbReference type="NCBI Taxonomy" id="1715692"/>
    <lineage>
        <taxon>Bacteria</taxon>
        <taxon>Pseudomonadati</taxon>
        <taxon>Pseudomonadota</taxon>
        <taxon>Alphaproteobacteria</taxon>
        <taxon>Rhodobacterales</taxon>
        <taxon>Roseobacteraceae</taxon>
        <taxon>Ruegeria</taxon>
    </lineage>
</organism>
<gene>
    <name evidence="1" type="ORF">RUE5091_03330</name>
</gene>
<evidence type="ECO:0000313" key="2">
    <source>
        <dbReference type="Proteomes" id="UP000051260"/>
    </source>
</evidence>
<dbReference type="AlphaFoldDB" id="A0A0P1IFS4"/>
<proteinExistence type="predicted"/>
<keyword evidence="2" id="KW-1185">Reference proteome</keyword>
<reference evidence="2" key="1">
    <citation type="submission" date="2015-09" db="EMBL/GenBank/DDBJ databases">
        <authorList>
            <person name="Rodrigo-Torres L."/>
            <person name="Arahal D.R."/>
        </authorList>
    </citation>
    <scope>NUCLEOTIDE SEQUENCE [LARGE SCALE GENOMIC DNA]</scope>
    <source>
        <strain evidence="2">CECT 5091</strain>
    </source>
</reference>
<dbReference type="Proteomes" id="UP000051260">
    <property type="component" value="Unassembled WGS sequence"/>
</dbReference>
<dbReference type="EMBL" id="CYUD01000010">
    <property type="protein sequence ID" value="CUK10563.1"/>
    <property type="molecule type" value="Genomic_DNA"/>
</dbReference>
<accession>A0A0P1IFS4</accession>
<protein>
    <submittedName>
        <fullName evidence="1">Uncharacterized protein</fullName>
    </submittedName>
</protein>